<dbReference type="HAMAP" id="MF_00978">
    <property type="entry name" value="Bifunct_BirA"/>
    <property type="match status" value="1"/>
</dbReference>
<dbReference type="SUPFAM" id="SSF55681">
    <property type="entry name" value="Class II aaRS and biotin synthetases"/>
    <property type="match status" value="1"/>
</dbReference>
<dbReference type="NCBIfam" id="TIGR00121">
    <property type="entry name" value="birA_ligase"/>
    <property type="match status" value="1"/>
</dbReference>
<keyword evidence="6" id="KW-0238">DNA-binding</keyword>
<dbReference type="GO" id="GO:0005524">
    <property type="term" value="F:ATP binding"/>
    <property type="evidence" value="ECO:0007669"/>
    <property type="project" value="UniProtKB-UniRule"/>
</dbReference>
<keyword evidence="3 6" id="KW-0067">ATP-binding</keyword>
<keyword evidence="4 6" id="KW-0092">Biotin</keyword>
<dbReference type="InterPro" id="IPR003142">
    <property type="entry name" value="BPL_C"/>
</dbReference>
<accession>A0A4V6NM68</accession>
<dbReference type="NCBIfam" id="NF008847">
    <property type="entry name" value="PRK11886.1-2"/>
    <property type="match status" value="1"/>
</dbReference>
<dbReference type="InterPro" id="IPR045864">
    <property type="entry name" value="aa-tRNA-synth_II/BPL/LPL"/>
</dbReference>
<dbReference type="Proteomes" id="UP000294832">
    <property type="component" value="Unassembled WGS sequence"/>
</dbReference>
<feature type="domain" description="BPL/LPL catalytic" evidence="7">
    <location>
        <begin position="75"/>
        <end position="255"/>
    </location>
</feature>
<evidence type="ECO:0000256" key="6">
    <source>
        <dbReference type="HAMAP-Rule" id="MF_00978"/>
    </source>
</evidence>
<dbReference type="InterPro" id="IPR011991">
    <property type="entry name" value="ArsR-like_HTH"/>
</dbReference>
<evidence type="ECO:0000256" key="4">
    <source>
        <dbReference type="ARBA" id="ARBA00023267"/>
    </source>
</evidence>
<organism evidence="8 9">
    <name type="scientific">Shewanella fodinae</name>
    <dbReference type="NCBI Taxonomy" id="552357"/>
    <lineage>
        <taxon>Bacteria</taxon>
        <taxon>Pseudomonadati</taxon>
        <taxon>Pseudomonadota</taxon>
        <taxon>Gammaproteobacteria</taxon>
        <taxon>Alteromonadales</taxon>
        <taxon>Shewanellaceae</taxon>
        <taxon>Shewanella</taxon>
    </lineage>
</organism>
<evidence type="ECO:0000259" key="7">
    <source>
        <dbReference type="PROSITE" id="PS51733"/>
    </source>
</evidence>
<gene>
    <name evidence="6" type="primary">birA</name>
    <name evidence="8" type="ORF">EDC91_1343</name>
</gene>
<dbReference type="CDD" id="cd16442">
    <property type="entry name" value="BPL"/>
    <property type="match status" value="1"/>
</dbReference>
<feature type="binding site" evidence="6">
    <location>
        <begin position="117"/>
        <end position="119"/>
    </location>
    <ligand>
        <name>biotin</name>
        <dbReference type="ChEBI" id="CHEBI:57586"/>
    </ligand>
</feature>
<dbReference type="InterPro" id="IPR030855">
    <property type="entry name" value="Bifunct_BirA"/>
</dbReference>
<keyword evidence="6" id="KW-0678">Repressor</keyword>
<keyword evidence="9" id="KW-1185">Reference proteome</keyword>
<dbReference type="GO" id="GO:0006355">
    <property type="term" value="P:regulation of DNA-templated transcription"/>
    <property type="evidence" value="ECO:0007669"/>
    <property type="project" value="UniProtKB-UniRule"/>
</dbReference>
<dbReference type="NCBIfam" id="NF008850">
    <property type="entry name" value="PRK11886.1-5"/>
    <property type="match status" value="1"/>
</dbReference>
<dbReference type="CDD" id="cd00090">
    <property type="entry name" value="HTH_ARSR"/>
    <property type="match status" value="1"/>
</dbReference>
<dbReference type="GO" id="GO:0004077">
    <property type="term" value="F:biotin--[biotin carboxyl-carrier protein] ligase activity"/>
    <property type="evidence" value="ECO:0007669"/>
    <property type="project" value="UniProtKB-UniRule"/>
</dbReference>
<comment type="function">
    <text evidence="6">Acts both as a biotin--[acetyl-CoA-carboxylase] ligase and a biotin-operon repressor. In the presence of ATP, BirA activates biotin to form the BirA-biotinyl-5'-adenylate (BirA-bio-5'-AMP or holoBirA) complex. HoloBirA can either transfer the biotinyl moiety to the biotin carboxyl carrier protein (BCCP) subunit of acetyl-CoA carboxylase, or bind to the biotin operator site and inhibit transcription of the operon.</text>
</comment>
<keyword evidence="6" id="KW-0804">Transcription</keyword>
<keyword evidence="2 6" id="KW-0547">Nucleotide-binding</keyword>
<evidence type="ECO:0000313" key="8">
    <source>
        <dbReference type="EMBL" id="TCN79406.1"/>
    </source>
</evidence>
<feature type="binding site" evidence="6">
    <location>
        <position position="113"/>
    </location>
    <ligand>
        <name>biotin</name>
        <dbReference type="ChEBI" id="CHEBI:57586"/>
    </ligand>
</feature>
<proteinExistence type="inferred from homology"/>
<dbReference type="PROSITE" id="PS51733">
    <property type="entry name" value="BPL_LPL_CATALYTIC"/>
    <property type="match status" value="1"/>
</dbReference>
<dbReference type="AlphaFoldDB" id="A0A4V6NM68"/>
<dbReference type="PANTHER" id="PTHR12835:SF5">
    <property type="entry name" value="BIOTIN--PROTEIN LIGASE"/>
    <property type="match status" value="1"/>
</dbReference>
<comment type="similarity">
    <text evidence="6">Belongs to the biotin--protein ligase family.</text>
</comment>
<name>A0A4V6NM68_9GAMM</name>
<dbReference type="InterPro" id="IPR004408">
    <property type="entry name" value="Biotin_CoA_COase_ligase"/>
</dbReference>
<dbReference type="EMBL" id="SLWF01000034">
    <property type="protein sequence ID" value="TCN79406.1"/>
    <property type="molecule type" value="Genomic_DNA"/>
</dbReference>
<evidence type="ECO:0000256" key="3">
    <source>
        <dbReference type="ARBA" id="ARBA00022840"/>
    </source>
</evidence>
<dbReference type="InterPro" id="IPR036388">
    <property type="entry name" value="WH-like_DNA-bd_sf"/>
</dbReference>
<dbReference type="Pfam" id="PF03099">
    <property type="entry name" value="BPL_LplA_LipB"/>
    <property type="match status" value="1"/>
</dbReference>
<feature type="DNA-binding region" description="H-T-H motif" evidence="6">
    <location>
        <begin position="24"/>
        <end position="43"/>
    </location>
</feature>
<comment type="caution">
    <text evidence="8">The sequence shown here is derived from an EMBL/GenBank/DDBJ whole genome shotgun (WGS) entry which is preliminary data.</text>
</comment>
<dbReference type="InterPro" id="IPR004143">
    <property type="entry name" value="BPL_LPL_catalytic"/>
</dbReference>
<dbReference type="Gene3D" id="1.10.10.10">
    <property type="entry name" value="Winged helix-like DNA-binding domain superfamily/Winged helix DNA-binding domain"/>
    <property type="match status" value="1"/>
</dbReference>
<dbReference type="GO" id="GO:0003677">
    <property type="term" value="F:DNA binding"/>
    <property type="evidence" value="ECO:0007669"/>
    <property type="project" value="UniProtKB-UniRule"/>
</dbReference>
<evidence type="ECO:0000256" key="1">
    <source>
        <dbReference type="ARBA" id="ARBA00022598"/>
    </source>
</evidence>
<dbReference type="InterPro" id="IPR036390">
    <property type="entry name" value="WH_DNA-bd_sf"/>
</dbReference>
<feature type="binding site" evidence="6">
    <location>
        <position position="184"/>
    </location>
    <ligand>
        <name>biotin</name>
        <dbReference type="ChEBI" id="CHEBI:57586"/>
    </ligand>
</feature>
<dbReference type="InterPro" id="IPR008988">
    <property type="entry name" value="Transcriptional_repressor_C"/>
</dbReference>
<keyword evidence="1 6" id="KW-0436">Ligase</keyword>
<dbReference type="Gene3D" id="2.30.30.100">
    <property type="match status" value="1"/>
</dbReference>
<feature type="binding site" evidence="6">
    <location>
        <begin position="90"/>
        <end position="92"/>
    </location>
    <ligand>
        <name>biotin</name>
        <dbReference type="ChEBI" id="CHEBI:57586"/>
    </ligand>
</feature>
<dbReference type="Pfam" id="PF08279">
    <property type="entry name" value="HTH_11"/>
    <property type="match status" value="1"/>
</dbReference>
<evidence type="ECO:0000313" key="9">
    <source>
        <dbReference type="Proteomes" id="UP000294832"/>
    </source>
</evidence>
<sequence>MISGSWQRKRAILACLNQGEFVSGEALAEVLGVSRAAVSKHINALADYGIDICSVKGKGYKLFDPVFLMDEAKLLTNCPNRCFYFDEIPSTNAFLLQYTEELQCGDICIAEFQSAGRGRRGRKWVSPYGSHLYFSMFWHLPLGMSQAMGLSLVVACSLVSVLQQLGADNIGVKWPNDIYFENRKLAGVLIEMTGTADSGCNLVIGIGVNIAMPQQQGELIEQPWSDLRQVISDPDKTLLALTLQQQLRKDLKLFEQSGLAVFTERWHAADIYLGREVRLLVGNESVSGCYQGIDTQGGVVLDTADGLQHFVGGEISLRQA</sequence>
<dbReference type="SUPFAM" id="SSF46785">
    <property type="entry name" value="Winged helix' DNA-binding domain"/>
    <property type="match status" value="1"/>
</dbReference>
<evidence type="ECO:0000256" key="2">
    <source>
        <dbReference type="ARBA" id="ARBA00022741"/>
    </source>
</evidence>
<dbReference type="EC" id="6.3.4.15" evidence="6"/>
<keyword evidence="6" id="KW-0805">Transcription regulation</keyword>
<evidence type="ECO:0000256" key="5">
    <source>
        <dbReference type="ARBA" id="ARBA00047846"/>
    </source>
</evidence>
<dbReference type="InterPro" id="IPR013196">
    <property type="entry name" value="HTH_11"/>
</dbReference>
<dbReference type="GO" id="GO:0005737">
    <property type="term" value="C:cytoplasm"/>
    <property type="evidence" value="ECO:0007669"/>
    <property type="project" value="TreeGrafter"/>
</dbReference>
<comment type="catalytic activity">
    <reaction evidence="5 6">
        <text>biotin + L-lysyl-[protein] + ATP = N(6)-biotinyl-L-lysyl-[protein] + AMP + diphosphate + H(+)</text>
        <dbReference type="Rhea" id="RHEA:11756"/>
        <dbReference type="Rhea" id="RHEA-COMP:9752"/>
        <dbReference type="Rhea" id="RHEA-COMP:10505"/>
        <dbReference type="ChEBI" id="CHEBI:15378"/>
        <dbReference type="ChEBI" id="CHEBI:29969"/>
        <dbReference type="ChEBI" id="CHEBI:30616"/>
        <dbReference type="ChEBI" id="CHEBI:33019"/>
        <dbReference type="ChEBI" id="CHEBI:57586"/>
        <dbReference type="ChEBI" id="CHEBI:83144"/>
        <dbReference type="ChEBI" id="CHEBI:456215"/>
        <dbReference type="EC" id="6.3.4.15"/>
    </reaction>
</comment>
<reference evidence="8 9" key="1">
    <citation type="submission" date="2019-03" db="EMBL/GenBank/DDBJ databases">
        <title>Freshwater and sediment microbial communities from various areas in North America, analyzing microbe dynamics in response to fracking.</title>
        <authorList>
            <person name="Lamendella R."/>
        </authorList>
    </citation>
    <scope>NUCLEOTIDE SEQUENCE [LARGE SCALE GENOMIC DNA]</scope>
    <source>
        <strain evidence="8 9">74A</strain>
    </source>
</reference>
<dbReference type="SUPFAM" id="SSF50037">
    <property type="entry name" value="C-terminal domain of transcriptional repressors"/>
    <property type="match status" value="1"/>
</dbReference>
<dbReference type="Gene3D" id="3.30.930.10">
    <property type="entry name" value="Bira Bifunctional Protein, Domain 2"/>
    <property type="match status" value="1"/>
</dbReference>
<protein>
    <recommendedName>
        <fullName evidence="6">Bifunctional ligase/repressor BirA</fullName>
    </recommendedName>
    <alternativeName>
        <fullName evidence="6">Biotin operon repressor</fullName>
    </alternativeName>
    <alternativeName>
        <fullName evidence="6">Biotin--[acetyl-CoA-carboxylase] ligase</fullName>
        <ecNumber evidence="6">6.3.4.15</ecNumber>
    </alternativeName>
    <alternativeName>
        <fullName evidence="6">Biotin--protein ligase</fullName>
    </alternativeName>
    <alternativeName>
        <fullName evidence="6">Biotin-[acetyl-CoA carboxylase] synthetase</fullName>
    </alternativeName>
</protein>
<dbReference type="Pfam" id="PF02237">
    <property type="entry name" value="BPL_C"/>
    <property type="match status" value="1"/>
</dbReference>
<dbReference type="PANTHER" id="PTHR12835">
    <property type="entry name" value="BIOTIN PROTEIN LIGASE"/>
    <property type="match status" value="1"/>
</dbReference>